<evidence type="ECO:0000259" key="6">
    <source>
        <dbReference type="PROSITE" id="PS50929"/>
    </source>
</evidence>
<sequence>ISEISIPHFVAATIFSAQSGSKVYFYRNAWVLAFMSCTFGLFSGIRGGCFGVANQIVAQRMREKLFAMLLCQDIAFFDTEAVGVLTSRLGSDCQQVSRVIGNDFNIMFRNGLQGTGALIYLVMLSWQLALSTALLCCLMSTILFLYGRYQRSMAKYAQEVVASANEVAQETFSLARIVRTFGTEKQECERYSRWLKKLVDINLRQNVAYGLWTWSSNTLYHVTQVVALIIGGGFVMNGHITAEQLTKFVLYSEWVIHSTWRVGDHWDSFMQSVGASEKVFELMELNPSKQLISQGITKICRADRSMDRRANSVAGLSPSLRQQSETGLLLFLLAGTYASLTDSAFGGWDLIPVECSRLRKERNERGRRERTDPKGEKK</sequence>
<dbReference type="InterPro" id="IPR011527">
    <property type="entry name" value="ABC1_TM_dom"/>
</dbReference>
<dbReference type="InterPro" id="IPR036640">
    <property type="entry name" value="ABC1_TM_sf"/>
</dbReference>
<keyword evidence="3 5" id="KW-1133">Transmembrane helix</keyword>
<comment type="caution">
    <text evidence="7">The sequence shown here is derived from an EMBL/GenBank/DDBJ whole genome shotgun (WGS) entry which is preliminary data.</text>
</comment>
<feature type="transmembrane region" description="Helical" evidence="5">
    <location>
        <begin position="29"/>
        <end position="53"/>
    </location>
</feature>
<dbReference type="OMA" id="DWIANKE"/>
<name>A0AA38GZ13_TAXCH</name>
<dbReference type="Proteomes" id="UP000824469">
    <property type="component" value="Unassembled WGS sequence"/>
</dbReference>
<accession>A0AA38GZ13</accession>
<dbReference type="GO" id="GO:0015421">
    <property type="term" value="F:ABC-type oligopeptide transporter activity"/>
    <property type="evidence" value="ECO:0007669"/>
    <property type="project" value="TreeGrafter"/>
</dbReference>
<proteinExistence type="predicted"/>
<dbReference type="PANTHER" id="PTHR43394">
    <property type="entry name" value="ATP-DEPENDENT PERMEASE MDL1, MITOCHONDRIAL"/>
    <property type="match status" value="1"/>
</dbReference>
<dbReference type="PANTHER" id="PTHR43394:SF19">
    <property type="entry name" value="ABC TRANSPORTER B FAMILY"/>
    <property type="match status" value="1"/>
</dbReference>
<gene>
    <name evidence="7" type="ORF">KI387_003319</name>
</gene>
<evidence type="ECO:0000256" key="4">
    <source>
        <dbReference type="ARBA" id="ARBA00023136"/>
    </source>
</evidence>
<evidence type="ECO:0000256" key="1">
    <source>
        <dbReference type="ARBA" id="ARBA00004141"/>
    </source>
</evidence>
<dbReference type="InterPro" id="IPR039421">
    <property type="entry name" value="Type_1_exporter"/>
</dbReference>
<dbReference type="Gene3D" id="1.20.1560.10">
    <property type="entry name" value="ABC transporter type 1, transmembrane domain"/>
    <property type="match status" value="1"/>
</dbReference>
<dbReference type="AlphaFoldDB" id="A0AA38GZ13"/>
<dbReference type="GO" id="GO:0005524">
    <property type="term" value="F:ATP binding"/>
    <property type="evidence" value="ECO:0007669"/>
    <property type="project" value="InterPro"/>
</dbReference>
<feature type="transmembrane region" description="Helical" evidence="5">
    <location>
        <begin position="117"/>
        <end position="146"/>
    </location>
</feature>
<keyword evidence="4 5" id="KW-0472">Membrane</keyword>
<dbReference type="SUPFAM" id="SSF90123">
    <property type="entry name" value="ABC transporter transmembrane region"/>
    <property type="match status" value="1"/>
</dbReference>
<dbReference type="CDD" id="cd18572">
    <property type="entry name" value="ABC_6TM_TAP"/>
    <property type="match status" value="1"/>
</dbReference>
<dbReference type="GO" id="GO:0016020">
    <property type="term" value="C:membrane"/>
    <property type="evidence" value="ECO:0007669"/>
    <property type="project" value="UniProtKB-SubCell"/>
</dbReference>
<comment type="subcellular location">
    <subcellularLocation>
        <location evidence="1">Membrane</location>
        <topology evidence="1">Multi-pass membrane protein</topology>
    </subcellularLocation>
</comment>
<dbReference type="Pfam" id="PF00664">
    <property type="entry name" value="ABC_membrane"/>
    <property type="match status" value="1"/>
</dbReference>
<dbReference type="EMBL" id="JAHRHJ020000001">
    <property type="protein sequence ID" value="KAH9331211.1"/>
    <property type="molecule type" value="Genomic_DNA"/>
</dbReference>
<evidence type="ECO:0000256" key="5">
    <source>
        <dbReference type="SAM" id="Phobius"/>
    </source>
</evidence>
<evidence type="ECO:0000313" key="8">
    <source>
        <dbReference type="Proteomes" id="UP000824469"/>
    </source>
</evidence>
<evidence type="ECO:0000256" key="3">
    <source>
        <dbReference type="ARBA" id="ARBA00022989"/>
    </source>
</evidence>
<keyword evidence="8" id="KW-1185">Reference proteome</keyword>
<dbReference type="PROSITE" id="PS50929">
    <property type="entry name" value="ABC_TM1F"/>
    <property type="match status" value="1"/>
</dbReference>
<feature type="domain" description="ABC transmembrane type-1" evidence="6">
    <location>
        <begin position="1"/>
        <end position="271"/>
    </location>
</feature>
<feature type="non-terminal residue" evidence="7">
    <location>
        <position position="1"/>
    </location>
</feature>
<keyword evidence="2 5" id="KW-0812">Transmembrane</keyword>
<protein>
    <recommendedName>
        <fullName evidence="6">ABC transmembrane type-1 domain-containing protein</fullName>
    </recommendedName>
</protein>
<evidence type="ECO:0000313" key="7">
    <source>
        <dbReference type="EMBL" id="KAH9331211.1"/>
    </source>
</evidence>
<organism evidence="7 8">
    <name type="scientific">Taxus chinensis</name>
    <name type="common">Chinese yew</name>
    <name type="synonym">Taxus wallichiana var. chinensis</name>
    <dbReference type="NCBI Taxonomy" id="29808"/>
    <lineage>
        <taxon>Eukaryota</taxon>
        <taxon>Viridiplantae</taxon>
        <taxon>Streptophyta</taxon>
        <taxon>Embryophyta</taxon>
        <taxon>Tracheophyta</taxon>
        <taxon>Spermatophyta</taxon>
        <taxon>Pinopsida</taxon>
        <taxon>Pinidae</taxon>
        <taxon>Conifers II</taxon>
        <taxon>Cupressales</taxon>
        <taxon>Taxaceae</taxon>
        <taxon>Taxus</taxon>
    </lineage>
</organism>
<reference evidence="7 8" key="1">
    <citation type="journal article" date="2021" name="Nat. Plants">
        <title>The Taxus genome provides insights into paclitaxel biosynthesis.</title>
        <authorList>
            <person name="Xiong X."/>
            <person name="Gou J."/>
            <person name="Liao Q."/>
            <person name="Li Y."/>
            <person name="Zhou Q."/>
            <person name="Bi G."/>
            <person name="Li C."/>
            <person name="Du R."/>
            <person name="Wang X."/>
            <person name="Sun T."/>
            <person name="Guo L."/>
            <person name="Liang H."/>
            <person name="Lu P."/>
            <person name="Wu Y."/>
            <person name="Zhang Z."/>
            <person name="Ro D.K."/>
            <person name="Shang Y."/>
            <person name="Huang S."/>
            <person name="Yan J."/>
        </authorList>
    </citation>
    <scope>NUCLEOTIDE SEQUENCE [LARGE SCALE GENOMIC DNA]</scope>
    <source>
        <strain evidence="7">Ta-2019</strain>
    </source>
</reference>
<evidence type="ECO:0000256" key="2">
    <source>
        <dbReference type="ARBA" id="ARBA00022692"/>
    </source>
</evidence>